<dbReference type="Pfam" id="PF00045">
    <property type="entry name" value="Hemopexin"/>
    <property type="match status" value="1"/>
</dbReference>
<dbReference type="SUPFAM" id="SSF50923">
    <property type="entry name" value="Hemopexin-like domain"/>
    <property type="match status" value="1"/>
</dbReference>
<feature type="compositionally biased region" description="Low complexity" evidence="4">
    <location>
        <begin position="149"/>
        <end position="162"/>
    </location>
</feature>
<dbReference type="Proteomes" id="UP000503349">
    <property type="component" value="Chromosome 14"/>
</dbReference>
<feature type="chain" id="PRO_5026001327" evidence="5">
    <location>
        <begin position="24"/>
        <end position="420"/>
    </location>
</feature>
<dbReference type="Pfam" id="PF01033">
    <property type="entry name" value="Somatomedin_B"/>
    <property type="match status" value="2"/>
</dbReference>
<feature type="signal peptide" evidence="5">
    <location>
        <begin position="1"/>
        <end position="23"/>
    </location>
</feature>
<evidence type="ECO:0000256" key="5">
    <source>
        <dbReference type="SAM" id="SignalP"/>
    </source>
</evidence>
<evidence type="ECO:0000256" key="4">
    <source>
        <dbReference type="SAM" id="MobiDB-lite"/>
    </source>
</evidence>
<feature type="compositionally biased region" description="Polar residues" evidence="4">
    <location>
        <begin position="125"/>
        <end position="148"/>
    </location>
</feature>
<dbReference type="InterPro" id="IPR036024">
    <property type="entry name" value="Somatomedin_B-like_dom_sf"/>
</dbReference>
<evidence type="ECO:0000256" key="3">
    <source>
        <dbReference type="PROSITE-ProRule" id="PRU01011"/>
    </source>
</evidence>
<dbReference type="Gene3D" id="2.110.10.10">
    <property type="entry name" value="Hemopexin-like domain"/>
    <property type="match status" value="1"/>
</dbReference>
<dbReference type="InterPro" id="IPR051298">
    <property type="entry name" value="Heme_transport/Cell_adhesion"/>
</dbReference>
<dbReference type="SMART" id="SM00120">
    <property type="entry name" value="HX"/>
    <property type="match status" value="2"/>
</dbReference>
<feature type="repeat" description="Hemopexin" evidence="3">
    <location>
        <begin position="241"/>
        <end position="289"/>
    </location>
</feature>
<reference evidence="8" key="2">
    <citation type="submission" date="2019-02" db="EMBL/GenBank/DDBJ databases">
        <title>Opniocepnalus argus Var Kimnra genome.</title>
        <authorList>
            <person name="Zhou C."/>
            <person name="Xiao S."/>
        </authorList>
    </citation>
    <scope>NUCLEOTIDE SEQUENCE [LARGE SCALE GENOMIC DNA]</scope>
</reference>
<dbReference type="PANTHER" id="PTHR22917:SF8">
    <property type="entry name" value="PROTEOGLYCAN 4 ISOFORM X1"/>
    <property type="match status" value="1"/>
</dbReference>
<name>A0A6G1Q8P5_CHAAH</name>
<dbReference type="AlphaFoldDB" id="A0A6G1Q8P5"/>
<sequence>MKIRMIMSLWLLMLGLAMTSAAARPGNCVGRCGEVFTRGQQCTCDFSCLQHNECCPDFQKTCTIAQSCQGRCGETFRRGQLCECDPQCIRYNTCCHDYQLHCGNRKSQRSSMRSNSESEEWFTASVPSSNGQAQDSPALGSSLQSYNAPSLGSSSPVSPSGPGTAGVTAHMLLSPGGAPPYVSNQGLSSLTGSRPRPSTLQDVAQTLGLSVVDGGSAGLGADPVSRSVGHPQSITDSLGISSPIDAVFTRCNCHGNTYIIKGDRYWRFNGNMVVEAGFPKPVATEFPGLTGAINAALAVPATRSSSESVYFFKKDVVLSGEINIKLSLKGVPTPVTSALSMQSLQRPDRYHHYIFSGPLFFSVQIVEDWPVLVKPDPSSALVPLPILSPAAMATSSANMITQNANPSYPSNSIRLWLRCP</sequence>
<reference evidence="7 8" key="1">
    <citation type="submission" date="2019-02" db="EMBL/GenBank/DDBJ databases">
        <title>Opniocepnalus argus genome.</title>
        <authorList>
            <person name="Zhou C."/>
            <person name="Xiao S."/>
        </authorList>
    </citation>
    <scope>NUCLEOTIDE SEQUENCE [LARGE SCALE GENOMIC DNA]</scope>
    <source>
        <strain evidence="7">OARG1902GOOAL</strain>
        <tissue evidence="7">Muscle</tissue>
    </source>
</reference>
<dbReference type="InterPro" id="IPR018487">
    <property type="entry name" value="Hemopexin-like_repeat"/>
</dbReference>
<gene>
    <name evidence="7" type="ORF">EXN66_Car014579</name>
</gene>
<feature type="domain" description="SMB" evidence="6">
    <location>
        <begin position="69"/>
        <end position="107"/>
    </location>
</feature>
<dbReference type="InterPro" id="IPR001212">
    <property type="entry name" value="Somatomedin_B_dom"/>
</dbReference>
<keyword evidence="2" id="KW-1015">Disulfide bond</keyword>
<proteinExistence type="predicted"/>
<evidence type="ECO:0000256" key="2">
    <source>
        <dbReference type="ARBA" id="ARBA00023157"/>
    </source>
</evidence>
<evidence type="ECO:0000313" key="8">
    <source>
        <dbReference type="Proteomes" id="UP000503349"/>
    </source>
</evidence>
<organism evidence="7 8">
    <name type="scientific">Channa argus</name>
    <name type="common">Northern snakehead</name>
    <name type="synonym">Ophicephalus argus</name>
    <dbReference type="NCBI Taxonomy" id="215402"/>
    <lineage>
        <taxon>Eukaryota</taxon>
        <taxon>Metazoa</taxon>
        <taxon>Chordata</taxon>
        <taxon>Craniata</taxon>
        <taxon>Vertebrata</taxon>
        <taxon>Euteleostomi</taxon>
        <taxon>Actinopterygii</taxon>
        <taxon>Neopterygii</taxon>
        <taxon>Teleostei</taxon>
        <taxon>Neoteleostei</taxon>
        <taxon>Acanthomorphata</taxon>
        <taxon>Anabantaria</taxon>
        <taxon>Anabantiformes</taxon>
        <taxon>Channoidei</taxon>
        <taxon>Channidae</taxon>
        <taxon>Channa</taxon>
    </lineage>
</organism>
<dbReference type="EMBL" id="CM015725">
    <property type="protein sequence ID" value="KAF3698892.1"/>
    <property type="molecule type" value="Genomic_DNA"/>
</dbReference>
<evidence type="ECO:0000256" key="1">
    <source>
        <dbReference type="ARBA" id="ARBA00022729"/>
    </source>
</evidence>
<dbReference type="Gene3D" id="4.10.410.20">
    <property type="match status" value="2"/>
</dbReference>
<keyword evidence="1 5" id="KW-0732">Signal</keyword>
<dbReference type="SMART" id="SM00201">
    <property type="entry name" value="SO"/>
    <property type="match status" value="2"/>
</dbReference>
<dbReference type="PROSITE" id="PS50958">
    <property type="entry name" value="SMB_2"/>
    <property type="match status" value="2"/>
</dbReference>
<evidence type="ECO:0000313" key="7">
    <source>
        <dbReference type="EMBL" id="KAF3698892.1"/>
    </source>
</evidence>
<dbReference type="SUPFAM" id="SSF90188">
    <property type="entry name" value="Somatomedin B domain"/>
    <property type="match status" value="2"/>
</dbReference>
<dbReference type="GO" id="GO:0005615">
    <property type="term" value="C:extracellular space"/>
    <property type="evidence" value="ECO:0007669"/>
    <property type="project" value="TreeGrafter"/>
</dbReference>
<feature type="domain" description="SMB" evidence="6">
    <location>
        <begin position="24"/>
        <end position="68"/>
    </location>
</feature>
<dbReference type="PROSITE" id="PS51642">
    <property type="entry name" value="HEMOPEXIN_2"/>
    <property type="match status" value="1"/>
</dbReference>
<dbReference type="InterPro" id="IPR036375">
    <property type="entry name" value="Hemopexin-like_dom_sf"/>
</dbReference>
<dbReference type="PANTHER" id="PTHR22917">
    <property type="entry name" value="HEMOPEXIN DOMAIN-CONTAINING PROTEIN"/>
    <property type="match status" value="1"/>
</dbReference>
<accession>A0A6G1Q8P5</accession>
<evidence type="ECO:0000259" key="6">
    <source>
        <dbReference type="PROSITE" id="PS50958"/>
    </source>
</evidence>
<protein>
    <submittedName>
        <fullName evidence="7">Vitronectin</fullName>
    </submittedName>
</protein>
<feature type="region of interest" description="Disordered" evidence="4">
    <location>
        <begin position="108"/>
        <end position="172"/>
    </location>
</feature>
<keyword evidence="8" id="KW-1185">Reference proteome</keyword>
<dbReference type="PROSITE" id="PS00524">
    <property type="entry name" value="SMB_1"/>
    <property type="match status" value="2"/>
</dbReference>